<proteinExistence type="inferred from homology"/>
<dbReference type="InterPro" id="IPR000209">
    <property type="entry name" value="Peptidase_S8/S53_dom"/>
</dbReference>
<comment type="caution">
    <text evidence="1">Lacks conserved residue(s) required for the propagation of feature annotation.</text>
</comment>
<comment type="similarity">
    <text evidence="1">Belongs to the peptidase S8 family.</text>
</comment>
<dbReference type="AlphaFoldDB" id="A0A6M4H6R0"/>
<evidence type="ECO:0000313" key="4">
    <source>
        <dbReference type="EMBL" id="QJR15052.1"/>
    </source>
</evidence>
<dbReference type="InterPro" id="IPR036852">
    <property type="entry name" value="Peptidase_S8/S53_dom_sf"/>
</dbReference>
<feature type="signal peptide" evidence="2">
    <location>
        <begin position="1"/>
        <end position="17"/>
    </location>
</feature>
<dbReference type="RefSeq" id="WP_171162000.1">
    <property type="nucleotide sequence ID" value="NZ_CP053073.1"/>
</dbReference>
<evidence type="ECO:0000259" key="3">
    <source>
        <dbReference type="Pfam" id="PF00082"/>
    </source>
</evidence>
<keyword evidence="2" id="KW-0732">Signal</keyword>
<dbReference type="KEGG" id="upl:DSM104440_01868"/>
<dbReference type="GO" id="GO:0006508">
    <property type="term" value="P:proteolysis"/>
    <property type="evidence" value="ECO:0007669"/>
    <property type="project" value="InterPro"/>
</dbReference>
<dbReference type="PROSITE" id="PS51892">
    <property type="entry name" value="SUBTILASE"/>
    <property type="match status" value="1"/>
</dbReference>
<dbReference type="Gene3D" id="3.40.50.200">
    <property type="entry name" value="Peptidase S8/S53 domain"/>
    <property type="match status" value="1"/>
</dbReference>
<keyword evidence="5" id="KW-1185">Reference proteome</keyword>
<sequence>MKRALLAVCALASIAYAQTDPLSLPTPRPSPGAYQWGIEMLKFDKAWEITRGRAHLAFSERDEIGEHEDLRAGIDGPLRRHISMPMAPPSANPDGSGAAIYHATLTVGVAAARGQNGRGISGACPFCAVSLHDGARFPVPALVDALASGATAINYSSLLEPGARTCGGSNESLRCPFLRNAEARDVVFAIIAHNMSMPLPGDPGILPSTIVVGGLQYNGQFWTQGYDPGNTGSNYGPTIRLVAPARDVLSTHIPGATYGTLAYRCGDRVNSLVGEGVSLGPEYSGYGTCHGTSFSAPFVIALAGLMRSANPLLTAQEVRTIIYETATTPVAGPAGTGYTYYIPDAEAAVRRAIGPGVRNRLTPMFTLYAPATRQHIFTTSVQTALAAAAGELRSKETTLHPVFESFGNPIPGYPQFSGRLCDDQGLTCRNVPARSLFSVFTTENSPDGRPLVPLYRMSYRHSISGGASFYRTFYYATSEAEVRERQNDGYFLDVVEGFVYSPEGAPPPGALRLCPAFDAPSPGFGGSILYAAATCDRGDLRNAAGETTGGAYHSSAHIGYVPAQTTAASNYTAMWWNAAESGWGVNVSHQGNTLFATMFTYDAAGNPLWLSMSNGTQGAGETFSGRLYRTTGSAFNANPFVPIGPANITDVGSMSFAFTGDSGTLTYTFNGTTVTKAITKYLFGTRVANCVATTGDRTGLTNYQDLWWNAAESGWGLNITHQDNTLFATMFNYNAAGQGVWWIMSSGPRQTDGSYLGTLYQTTGPPFNANPFTPIGPANIISVGTMRLTFATGTTATLTYTVNGVSVTKTITRYVLGASPPACS</sequence>
<dbReference type="InParanoid" id="A0A6M4H6R0"/>
<gene>
    <name evidence="4" type="ORF">DSM104440_01868</name>
</gene>
<accession>A0A6M4H6R0</accession>
<dbReference type="Proteomes" id="UP000503096">
    <property type="component" value="Chromosome"/>
</dbReference>
<evidence type="ECO:0000256" key="2">
    <source>
        <dbReference type="SAM" id="SignalP"/>
    </source>
</evidence>
<protein>
    <recommendedName>
        <fullName evidence="3">Peptidase S8/S53 domain-containing protein</fullName>
    </recommendedName>
</protein>
<reference evidence="4 5" key="1">
    <citation type="submission" date="2020-04" db="EMBL/GenBank/DDBJ databases">
        <title>Usitatibacter rugosus gen. nov., sp. nov. and Usitatibacter palustris sp. nov., novel members of Usitatibacteraceae fam. nov. within the order Nitrosomonadales isolated from soil.</title>
        <authorList>
            <person name="Huber K.J."/>
            <person name="Neumann-Schaal M."/>
            <person name="Geppert A."/>
            <person name="Luckner M."/>
            <person name="Wanner G."/>
            <person name="Overmann J."/>
        </authorList>
    </citation>
    <scope>NUCLEOTIDE SEQUENCE [LARGE SCALE GENOMIC DNA]</scope>
    <source>
        <strain evidence="4 5">Swamp67</strain>
    </source>
</reference>
<name>A0A6M4H6R0_9PROT</name>
<organism evidence="4 5">
    <name type="scientific">Usitatibacter palustris</name>
    <dbReference type="NCBI Taxonomy" id="2732487"/>
    <lineage>
        <taxon>Bacteria</taxon>
        <taxon>Pseudomonadati</taxon>
        <taxon>Pseudomonadota</taxon>
        <taxon>Betaproteobacteria</taxon>
        <taxon>Nitrosomonadales</taxon>
        <taxon>Usitatibacteraceae</taxon>
        <taxon>Usitatibacter</taxon>
    </lineage>
</organism>
<evidence type="ECO:0000256" key="1">
    <source>
        <dbReference type="PROSITE-ProRule" id="PRU01240"/>
    </source>
</evidence>
<dbReference type="EMBL" id="CP053073">
    <property type="protein sequence ID" value="QJR15052.1"/>
    <property type="molecule type" value="Genomic_DNA"/>
</dbReference>
<feature type="domain" description="Peptidase S8/S53" evidence="3">
    <location>
        <begin position="67"/>
        <end position="328"/>
    </location>
</feature>
<dbReference type="GO" id="GO:0004252">
    <property type="term" value="F:serine-type endopeptidase activity"/>
    <property type="evidence" value="ECO:0007669"/>
    <property type="project" value="InterPro"/>
</dbReference>
<feature type="chain" id="PRO_5026836598" description="Peptidase S8/S53 domain-containing protein" evidence="2">
    <location>
        <begin position="18"/>
        <end position="824"/>
    </location>
</feature>
<dbReference type="Pfam" id="PF00082">
    <property type="entry name" value="Peptidase_S8"/>
    <property type="match status" value="1"/>
</dbReference>
<evidence type="ECO:0000313" key="5">
    <source>
        <dbReference type="Proteomes" id="UP000503096"/>
    </source>
</evidence>
<dbReference type="SUPFAM" id="SSF52743">
    <property type="entry name" value="Subtilisin-like"/>
    <property type="match status" value="1"/>
</dbReference>